<accession>A0A804I7N9</accession>
<dbReference type="Proteomes" id="UP000012960">
    <property type="component" value="Unplaced"/>
</dbReference>
<dbReference type="EnsemblPlants" id="Ma03_t02500.1">
    <property type="protein sequence ID" value="Ma03_p02500.1"/>
    <property type="gene ID" value="Ma03_g02500"/>
</dbReference>
<reference evidence="2" key="2">
    <citation type="submission" date="2021-05" db="UniProtKB">
        <authorList>
            <consortium name="EnsemblPlants"/>
        </authorList>
    </citation>
    <scope>IDENTIFICATION</scope>
    <source>
        <strain evidence="2">subsp. malaccensis</strain>
    </source>
</reference>
<sequence length="78" mass="8932">MHGLVVCEDWFSYLCTSSLNSKRSRLLNSKEEFLHSCLTGCDFSVLCAEMNATYKGFLSLSSILCCSFNWNCKRMKEN</sequence>
<evidence type="ECO:0000313" key="2">
    <source>
        <dbReference type="EnsemblPlants" id="Ma03_p02500.1"/>
    </source>
</evidence>
<dbReference type="Gramene" id="Ma03_t02500.1">
    <property type="protein sequence ID" value="Ma03_p02500.1"/>
    <property type="gene ID" value="Ma03_g02500"/>
</dbReference>
<organism evidence="2 3">
    <name type="scientific">Musa acuminata subsp. malaccensis</name>
    <name type="common">Wild banana</name>
    <name type="synonym">Musa malaccensis</name>
    <dbReference type="NCBI Taxonomy" id="214687"/>
    <lineage>
        <taxon>Eukaryota</taxon>
        <taxon>Viridiplantae</taxon>
        <taxon>Streptophyta</taxon>
        <taxon>Embryophyta</taxon>
        <taxon>Tracheophyta</taxon>
        <taxon>Spermatophyta</taxon>
        <taxon>Magnoliopsida</taxon>
        <taxon>Liliopsida</taxon>
        <taxon>Zingiberales</taxon>
        <taxon>Musaceae</taxon>
        <taxon>Musa</taxon>
    </lineage>
</organism>
<protein>
    <submittedName>
        <fullName evidence="1">(wild Malaysian banana) hypothetical protein</fullName>
    </submittedName>
</protein>
<name>A0A804I7N9_MUSAM</name>
<evidence type="ECO:0000313" key="3">
    <source>
        <dbReference type="Proteomes" id="UP000012960"/>
    </source>
</evidence>
<proteinExistence type="predicted"/>
<keyword evidence="3" id="KW-1185">Reference proteome</keyword>
<dbReference type="EMBL" id="HG996468">
    <property type="protein sequence ID" value="CAG1848953.1"/>
    <property type="molecule type" value="Genomic_DNA"/>
</dbReference>
<reference evidence="1" key="1">
    <citation type="submission" date="2021-03" db="EMBL/GenBank/DDBJ databases">
        <authorList>
            <consortium name="Genoscope - CEA"/>
            <person name="William W."/>
        </authorList>
    </citation>
    <scope>NUCLEOTIDE SEQUENCE</scope>
    <source>
        <strain evidence="1">Doubled-haploid Pahang</strain>
    </source>
</reference>
<dbReference type="AlphaFoldDB" id="A0A804I7N9"/>
<gene>
    <name evidence="1" type="ORF">GSMUA_205390.1</name>
</gene>
<dbReference type="InParanoid" id="A0A804I7N9"/>
<evidence type="ECO:0000313" key="1">
    <source>
        <dbReference type="EMBL" id="CAG1848953.1"/>
    </source>
</evidence>